<evidence type="ECO:0000256" key="4">
    <source>
        <dbReference type="SAM" id="MobiDB-lite"/>
    </source>
</evidence>
<dbReference type="PANTHER" id="PTHR24198:SF165">
    <property type="entry name" value="ANKYRIN REPEAT-CONTAINING PROTEIN-RELATED"/>
    <property type="match status" value="1"/>
</dbReference>
<accession>A0A9W4W833</accession>
<evidence type="ECO:0008006" key="7">
    <source>
        <dbReference type="Google" id="ProtNLM"/>
    </source>
</evidence>
<dbReference type="AlphaFoldDB" id="A0A9W4W833"/>
<evidence type="ECO:0000256" key="3">
    <source>
        <dbReference type="PROSITE-ProRule" id="PRU00023"/>
    </source>
</evidence>
<comment type="caution">
    <text evidence="5">The sequence shown here is derived from an EMBL/GenBank/DDBJ whole genome shotgun (WGS) entry which is preliminary data.</text>
</comment>
<sequence>MTESGQSGTAMAPMRRTLSLSPSVIGAFSSLNHQPQDPTEEDYDRVEQLMIDQREEDGNRRSGDYVYKEANPILSKLAQGLVPDATPGLAQALLDCGADVSIAKPKSTNLFKVFSGKDQIEERSDVLSLATKNCSSDILIVLAQDADEQAINEALPVALRIADPVKTSILLAKGADASSHCELFLKCVDSAPIDMVLLLLRDFKGACRQCKNKGLVRAAKAGSVRKATLLMEKGADISFQKGAALLEAIRKGKEDVAFAIVSRTHPKQHTTLLKEAAECARDHGQRRIQQACINAAASDSEAPSNATPTQSLVVVNGPSVDSASATSIETAFISAVNSGRLDVIQKLLSDDTSRKLSPKILASVLSQATDLPDVKMAHRLIEMLLSTDIRGDAVSDVLCRVLSRSIPPSNEDDRLRIIQLLLKKGRADVNAQKGSAVLQSLSPNRANILRLLLQHDPSLDTVALSIDATMKMDMAAARLSTLRLLVEGTNIAKSEYLQGAAVAAASRNLALDVLKYLSEFITSPTIFSGGISALTKDGDAWASSKGLYIIQFLLDHGASGPKVDGAMARAACLYNRDAVQLLATATDPASLEQVLSFVIAASSDWQLPANLWLIHSLLQWGCEGTSVNQALINAVSAHVEGHDREHLIETLLRVGRGADVNDQGGKALQIAARRGNISLLKKLSLNSAGRLALTNAFQTLITSKMDQGTALGILDVLITGCQRSRTRFDVESLLPDGRFPLQACIETHSKAEGLTRRLIQLGCKANVSIGMKLDGGEEWVPLLVWALFQNDKLDIAPSMLVVLVEAHRDVVNFRSKSGVTPLIVAAQLGLAELVVKLLEAGAKPGDRDNTGRTALFFASGRGNTTAVQALLKAKAAPNDGSLHEAARNMHSEVIEILIKAKHEPNFPSSLHEGRTALQELCYRSNCSNISPELEDIIRTLEKAKADPFDPHNSMNALFLALNNTRPYHITKALLDIQLWRYINHDNNLFTHVDTKHSIKYAYSATMYFKHKLYRGDPSHIPHLMRLLSEKSCQDRFFAQFEPHQLEALQPAGAVGMPKAVLDEDTRRRVDQERRRIRDRDHADKLRREQEEAVHRAEIEDRQHQLRLERQQQTSMLQAAAAAQQAEARNARRQNQQHASQDNSTSGGYDRQTRGQKQ</sequence>
<dbReference type="SUPFAM" id="SSF48403">
    <property type="entry name" value="Ankyrin repeat"/>
    <property type="match status" value="2"/>
</dbReference>
<reference evidence="5" key="1">
    <citation type="submission" date="2022-08" db="EMBL/GenBank/DDBJ databases">
        <authorList>
            <person name="Giroux E."/>
            <person name="Giroux E."/>
        </authorList>
    </citation>
    <scope>NUCLEOTIDE SEQUENCE</scope>
    <source>
        <strain evidence="5">H1091258</strain>
    </source>
</reference>
<dbReference type="InterPro" id="IPR002110">
    <property type="entry name" value="Ankyrin_rpt"/>
</dbReference>
<dbReference type="EMBL" id="CAMGZC010000066">
    <property type="protein sequence ID" value="CAI0642629.1"/>
    <property type="molecule type" value="Genomic_DNA"/>
</dbReference>
<dbReference type="PROSITE" id="PS50088">
    <property type="entry name" value="ANK_REPEAT"/>
    <property type="match status" value="1"/>
</dbReference>
<keyword evidence="1" id="KW-0677">Repeat</keyword>
<feature type="compositionally biased region" description="Low complexity" evidence="4">
    <location>
        <begin position="1110"/>
        <end position="1140"/>
    </location>
</feature>
<keyword evidence="6" id="KW-1185">Reference proteome</keyword>
<proteinExistence type="predicted"/>
<feature type="region of interest" description="Disordered" evidence="4">
    <location>
        <begin position="1080"/>
        <end position="1099"/>
    </location>
</feature>
<feature type="repeat" description="ANK" evidence="3">
    <location>
        <begin position="817"/>
        <end position="849"/>
    </location>
</feature>
<dbReference type="Proteomes" id="UP001152533">
    <property type="component" value="Unassembled WGS sequence"/>
</dbReference>
<organism evidence="5 6">
    <name type="scientific">Colletotrichum noveboracense</name>
    <dbReference type="NCBI Taxonomy" id="2664923"/>
    <lineage>
        <taxon>Eukaryota</taxon>
        <taxon>Fungi</taxon>
        <taxon>Dikarya</taxon>
        <taxon>Ascomycota</taxon>
        <taxon>Pezizomycotina</taxon>
        <taxon>Sordariomycetes</taxon>
        <taxon>Hypocreomycetidae</taxon>
        <taxon>Glomerellales</taxon>
        <taxon>Glomerellaceae</taxon>
        <taxon>Colletotrichum</taxon>
        <taxon>Colletotrichum gloeosporioides species complex</taxon>
    </lineage>
</organism>
<protein>
    <recommendedName>
        <fullName evidence="7">Ankyrin repeat protein</fullName>
    </recommendedName>
</protein>
<evidence type="ECO:0000313" key="5">
    <source>
        <dbReference type="EMBL" id="CAI0642629.1"/>
    </source>
</evidence>
<dbReference type="Gene3D" id="1.25.40.20">
    <property type="entry name" value="Ankyrin repeat-containing domain"/>
    <property type="match status" value="3"/>
</dbReference>
<dbReference type="PANTHER" id="PTHR24198">
    <property type="entry name" value="ANKYRIN REPEAT AND PROTEIN KINASE DOMAIN-CONTAINING PROTEIN"/>
    <property type="match status" value="1"/>
</dbReference>
<dbReference type="SMART" id="SM00248">
    <property type="entry name" value="ANK"/>
    <property type="match status" value="9"/>
</dbReference>
<evidence type="ECO:0000256" key="1">
    <source>
        <dbReference type="ARBA" id="ARBA00022737"/>
    </source>
</evidence>
<evidence type="ECO:0000256" key="2">
    <source>
        <dbReference type="ARBA" id="ARBA00023043"/>
    </source>
</evidence>
<dbReference type="InterPro" id="IPR036770">
    <property type="entry name" value="Ankyrin_rpt-contain_sf"/>
</dbReference>
<dbReference type="PROSITE" id="PS50297">
    <property type="entry name" value="ANK_REP_REGION"/>
    <property type="match status" value="1"/>
</dbReference>
<feature type="region of interest" description="Disordered" evidence="4">
    <location>
        <begin position="1109"/>
        <end position="1157"/>
    </location>
</feature>
<name>A0A9W4W833_9PEZI</name>
<gene>
    <name evidence="5" type="ORF">CGXH109_LOCUS16926</name>
</gene>
<dbReference type="Pfam" id="PF12796">
    <property type="entry name" value="Ank_2"/>
    <property type="match status" value="1"/>
</dbReference>
<keyword evidence="2 3" id="KW-0040">ANK repeat</keyword>
<evidence type="ECO:0000313" key="6">
    <source>
        <dbReference type="Proteomes" id="UP001152533"/>
    </source>
</evidence>